<keyword evidence="2" id="KW-1185">Reference proteome</keyword>
<proteinExistence type="predicted"/>
<dbReference type="AlphaFoldDB" id="A0A5J9W0L7"/>
<evidence type="ECO:0000313" key="2">
    <source>
        <dbReference type="Proteomes" id="UP000324897"/>
    </source>
</evidence>
<dbReference type="EMBL" id="RWGY01000007">
    <property type="protein sequence ID" value="TVU40910.1"/>
    <property type="molecule type" value="Genomic_DNA"/>
</dbReference>
<gene>
    <name evidence="1" type="ORF">EJB05_14394</name>
</gene>
<name>A0A5J9W0L7_9POAL</name>
<sequence length="106" mass="12152">MVQIVKWKREGHKDPRKEIVHPAALQCERRATSSYINKFSATDEITAWHSRLIYSVSKKGDRTSTLDDDDDDGSHHFDIKLQKINHISVALQDDSSDRLNMVDTST</sequence>
<organism evidence="1 2">
    <name type="scientific">Eragrostis curvula</name>
    <name type="common">weeping love grass</name>
    <dbReference type="NCBI Taxonomy" id="38414"/>
    <lineage>
        <taxon>Eukaryota</taxon>
        <taxon>Viridiplantae</taxon>
        <taxon>Streptophyta</taxon>
        <taxon>Embryophyta</taxon>
        <taxon>Tracheophyta</taxon>
        <taxon>Spermatophyta</taxon>
        <taxon>Magnoliopsida</taxon>
        <taxon>Liliopsida</taxon>
        <taxon>Poales</taxon>
        <taxon>Poaceae</taxon>
        <taxon>PACMAD clade</taxon>
        <taxon>Chloridoideae</taxon>
        <taxon>Eragrostideae</taxon>
        <taxon>Eragrostidinae</taxon>
        <taxon>Eragrostis</taxon>
    </lineage>
</organism>
<comment type="caution">
    <text evidence="1">The sequence shown here is derived from an EMBL/GenBank/DDBJ whole genome shotgun (WGS) entry which is preliminary data.</text>
</comment>
<protein>
    <submittedName>
        <fullName evidence="1">Uncharacterized protein</fullName>
    </submittedName>
</protein>
<evidence type="ECO:0000313" key="1">
    <source>
        <dbReference type="EMBL" id="TVU40910.1"/>
    </source>
</evidence>
<dbReference type="Proteomes" id="UP000324897">
    <property type="component" value="Chromosome 4"/>
</dbReference>
<dbReference type="Gramene" id="TVU40910">
    <property type="protein sequence ID" value="TVU40910"/>
    <property type="gene ID" value="EJB05_14394"/>
</dbReference>
<reference evidence="1 2" key="1">
    <citation type="journal article" date="2019" name="Sci. Rep.">
        <title>A high-quality genome of Eragrostis curvula grass provides insights into Poaceae evolution and supports new strategies to enhance forage quality.</title>
        <authorList>
            <person name="Carballo J."/>
            <person name="Santos B.A.C.M."/>
            <person name="Zappacosta D."/>
            <person name="Garbus I."/>
            <person name="Selva J.P."/>
            <person name="Gallo C.A."/>
            <person name="Diaz A."/>
            <person name="Albertini E."/>
            <person name="Caccamo M."/>
            <person name="Echenique V."/>
        </authorList>
    </citation>
    <scope>NUCLEOTIDE SEQUENCE [LARGE SCALE GENOMIC DNA]</scope>
    <source>
        <strain evidence="2">cv. Victoria</strain>
        <tissue evidence="1">Leaf</tissue>
    </source>
</reference>
<accession>A0A5J9W0L7</accession>